<name>A0A3G4ZWP5_9VIRU</name>
<gene>
    <name evidence="2" type="ORF">Edafosvirus12_10</name>
</gene>
<dbReference type="EMBL" id="MK072077">
    <property type="protein sequence ID" value="AYV78411.1"/>
    <property type="molecule type" value="Genomic_DNA"/>
</dbReference>
<accession>A0A3G4ZWP5</accession>
<feature type="region of interest" description="Disordered" evidence="1">
    <location>
        <begin position="1"/>
        <end position="22"/>
    </location>
</feature>
<evidence type="ECO:0000313" key="2">
    <source>
        <dbReference type="EMBL" id="AYV78411.1"/>
    </source>
</evidence>
<organism evidence="2">
    <name type="scientific">Edafosvirus sp</name>
    <dbReference type="NCBI Taxonomy" id="2487765"/>
    <lineage>
        <taxon>Viruses</taxon>
        <taxon>Varidnaviria</taxon>
        <taxon>Bamfordvirae</taxon>
        <taxon>Nucleocytoviricota</taxon>
        <taxon>Megaviricetes</taxon>
        <taxon>Imitervirales</taxon>
        <taxon>Mimiviridae</taxon>
        <taxon>Klosneuvirinae</taxon>
    </lineage>
</organism>
<sequence length="49" mass="5957">MNNKDAMRHLSGVDQNKKLPNYNSENKIEKELGYWYRNKRGNKKKIIYK</sequence>
<reference evidence="2" key="1">
    <citation type="submission" date="2018-10" db="EMBL/GenBank/DDBJ databases">
        <title>Hidden diversity of soil giant viruses.</title>
        <authorList>
            <person name="Schulz F."/>
            <person name="Alteio L."/>
            <person name="Goudeau D."/>
            <person name="Ryan E.M."/>
            <person name="Malmstrom R.R."/>
            <person name="Blanchard J."/>
            <person name="Woyke T."/>
        </authorList>
    </citation>
    <scope>NUCLEOTIDE SEQUENCE</scope>
    <source>
        <strain evidence="2">EDV1</strain>
    </source>
</reference>
<protein>
    <submittedName>
        <fullName evidence="2">Uncharacterized protein</fullName>
    </submittedName>
</protein>
<evidence type="ECO:0000256" key="1">
    <source>
        <dbReference type="SAM" id="MobiDB-lite"/>
    </source>
</evidence>
<proteinExistence type="predicted"/>